<dbReference type="OrthoDB" id="2129491at2759"/>
<dbReference type="GO" id="GO:0047115">
    <property type="term" value="F:trans-1,2-dihydrobenzene-1,2-diol dehydrogenase activity"/>
    <property type="evidence" value="ECO:0007669"/>
    <property type="project" value="UniProtKB-EC"/>
</dbReference>
<feature type="domain" description="GFO/IDH/MocA-like oxidoreductase" evidence="12">
    <location>
        <begin position="139"/>
        <end position="250"/>
    </location>
</feature>
<proteinExistence type="inferred from homology"/>
<comment type="catalytic activity">
    <reaction evidence="9">
        <text>(1R,2R)-1,2-dihydrobenzene-1,2-diol + NADP(+) = catechol + NADPH + H(+)</text>
        <dbReference type="Rhea" id="RHEA:16729"/>
        <dbReference type="ChEBI" id="CHEBI:10702"/>
        <dbReference type="ChEBI" id="CHEBI:15378"/>
        <dbReference type="ChEBI" id="CHEBI:18135"/>
        <dbReference type="ChEBI" id="CHEBI:57783"/>
        <dbReference type="ChEBI" id="CHEBI:58349"/>
        <dbReference type="EC" id="1.3.1.20"/>
    </reaction>
</comment>
<dbReference type="EMBL" id="CAJFCW020000004">
    <property type="protein sequence ID" value="CAG9113031.1"/>
    <property type="molecule type" value="Genomic_DNA"/>
</dbReference>
<organism evidence="13 14">
    <name type="scientific">Bursaphelenchus okinawaensis</name>
    <dbReference type="NCBI Taxonomy" id="465554"/>
    <lineage>
        <taxon>Eukaryota</taxon>
        <taxon>Metazoa</taxon>
        <taxon>Ecdysozoa</taxon>
        <taxon>Nematoda</taxon>
        <taxon>Chromadorea</taxon>
        <taxon>Rhabditida</taxon>
        <taxon>Tylenchina</taxon>
        <taxon>Tylenchomorpha</taxon>
        <taxon>Aphelenchoidea</taxon>
        <taxon>Aphelenchoididae</taxon>
        <taxon>Bursaphelenchus</taxon>
    </lineage>
</organism>
<evidence type="ECO:0000256" key="1">
    <source>
        <dbReference type="ARBA" id="ARBA00010928"/>
    </source>
</evidence>
<name>A0A811KWT9_9BILA</name>
<dbReference type="Proteomes" id="UP000614601">
    <property type="component" value="Unassembled WGS sequence"/>
</dbReference>
<dbReference type="EC" id="1.3.1.20" evidence="3"/>
<dbReference type="Proteomes" id="UP000783686">
    <property type="component" value="Unassembled WGS sequence"/>
</dbReference>
<evidence type="ECO:0000259" key="12">
    <source>
        <dbReference type="Pfam" id="PF22725"/>
    </source>
</evidence>
<dbReference type="GO" id="GO:0000166">
    <property type="term" value="F:nucleotide binding"/>
    <property type="evidence" value="ECO:0007669"/>
    <property type="project" value="InterPro"/>
</dbReference>
<dbReference type="Pfam" id="PF01408">
    <property type="entry name" value="GFO_IDH_MocA"/>
    <property type="match status" value="1"/>
</dbReference>
<evidence type="ECO:0000259" key="11">
    <source>
        <dbReference type="Pfam" id="PF01408"/>
    </source>
</evidence>
<reference evidence="13" key="1">
    <citation type="submission" date="2020-09" db="EMBL/GenBank/DDBJ databases">
        <authorList>
            <person name="Kikuchi T."/>
        </authorList>
    </citation>
    <scope>NUCLEOTIDE SEQUENCE</scope>
    <source>
        <strain evidence="13">SH1</strain>
    </source>
</reference>
<dbReference type="PANTHER" id="PTHR22604:SF105">
    <property type="entry name" value="TRANS-1,2-DIHYDROBENZENE-1,2-DIOL DEHYDROGENASE"/>
    <property type="match status" value="1"/>
</dbReference>
<evidence type="ECO:0000313" key="13">
    <source>
        <dbReference type="EMBL" id="CAD5219914.1"/>
    </source>
</evidence>
<dbReference type="SUPFAM" id="SSF55347">
    <property type="entry name" value="Glyceraldehyde-3-phosphate dehydrogenase-like, C-terminal domain"/>
    <property type="match status" value="1"/>
</dbReference>
<dbReference type="Pfam" id="PF22725">
    <property type="entry name" value="GFO_IDH_MocA_C3"/>
    <property type="match status" value="1"/>
</dbReference>
<gene>
    <name evidence="13" type="ORF">BOKJ2_LOCUS8682</name>
</gene>
<comment type="similarity">
    <text evidence="1">Belongs to the Gfo/Idh/MocA family.</text>
</comment>
<dbReference type="EMBL" id="CAJFDH010000004">
    <property type="protein sequence ID" value="CAD5219914.1"/>
    <property type="molecule type" value="Genomic_DNA"/>
</dbReference>
<keyword evidence="2" id="KW-0560">Oxidoreductase</keyword>
<evidence type="ECO:0000256" key="4">
    <source>
        <dbReference type="ARBA" id="ARBA00038984"/>
    </source>
</evidence>
<comment type="caution">
    <text evidence="13">The sequence shown here is derived from an EMBL/GenBank/DDBJ whole genome shotgun (WGS) entry which is preliminary data.</text>
</comment>
<evidence type="ECO:0000256" key="8">
    <source>
        <dbReference type="ARBA" id="ARBA00043025"/>
    </source>
</evidence>
<sequence length="345" mass="38828">MAESSDVLRWGILGTGKVAGDFVKAFTNTKKPHALLAVAAMAGTDKAETFIEENKLAEAKAYGEYQEVLDNDEIDIVYIGTQTQWHYEWADKALDANKHVLVETPIAVTASQVEKLAEKAKEKERFLMEAFWSRFFPAYTEIKRLCEAEDFGKPKFVNCNFGFKVEQSTPSTGRTIMSTIGCYCVSLAQFVFGGEAEEVKAVGETDDEQDGAEKWASINIKFGDDKNALIHTDSRVFLPNTAFVTFENGYVEIPEWMHAPTKLKYYQMGGDDGWGEHAQKEFRLDDRRQFVYPNSTGFRYEQDHVYECIKGGDLESPVMSLADSIAIRKVIDEARDQIGIPQPDV</sequence>
<evidence type="ECO:0000256" key="10">
    <source>
        <dbReference type="ARBA" id="ARBA00049233"/>
    </source>
</evidence>
<dbReference type="GO" id="GO:0047837">
    <property type="term" value="F:D-xylose 1-dehydrogenase (NADP+) activity"/>
    <property type="evidence" value="ECO:0007669"/>
    <property type="project" value="UniProtKB-EC"/>
</dbReference>
<protein>
    <recommendedName>
        <fullName evidence="5">Trans-1,2-dihydrobenzene-1,2-diol dehydrogenase</fullName>
        <ecNumber evidence="4">1.1.1.179</ecNumber>
        <ecNumber evidence="3">1.3.1.20</ecNumber>
    </recommendedName>
    <alternativeName>
        <fullName evidence="8">D-xylose 1-dehydrogenase</fullName>
    </alternativeName>
    <alternativeName>
        <fullName evidence="7">D-xylose-NADP dehydrogenase</fullName>
    </alternativeName>
    <alternativeName>
        <fullName evidence="6">Dimeric dihydrodiol dehydrogenase</fullName>
    </alternativeName>
</protein>
<evidence type="ECO:0000256" key="2">
    <source>
        <dbReference type="ARBA" id="ARBA00023002"/>
    </source>
</evidence>
<evidence type="ECO:0000256" key="9">
    <source>
        <dbReference type="ARBA" id="ARBA00047423"/>
    </source>
</evidence>
<dbReference type="InterPro" id="IPR000683">
    <property type="entry name" value="Gfo/Idh/MocA-like_OxRdtase_N"/>
</dbReference>
<dbReference type="SUPFAM" id="SSF51735">
    <property type="entry name" value="NAD(P)-binding Rossmann-fold domains"/>
    <property type="match status" value="1"/>
</dbReference>
<comment type="catalytic activity">
    <reaction evidence="10">
        <text>D-xylose + NADP(+) = D-xylono-1,5-lactone + NADPH + H(+)</text>
        <dbReference type="Rhea" id="RHEA:22000"/>
        <dbReference type="ChEBI" id="CHEBI:15378"/>
        <dbReference type="ChEBI" id="CHEBI:15867"/>
        <dbReference type="ChEBI" id="CHEBI:53455"/>
        <dbReference type="ChEBI" id="CHEBI:57783"/>
        <dbReference type="ChEBI" id="CHEBI:58349"/>
        <dbReference type="EC" id="1.1.1.179"/>
    </reaction>
</comment>
<feature type="domain" description="Gfo/Idh/MocA-like oxidoreductase N-terminal" evidence="11">
    <location>
        <begin position="8"/>
        <end position="130"/>
    </location>
</feature>
<evidence type="ECO:0000256" key="6">
    <source>
        <dbReference type="ARBA" id="ARBA00042926"/>
    </source>
</evidence>
<evidence type="ECO:0000256" key="3">
    <source>
        <dbReference type="ARBA" id="ARBA00038853"/>
    </source>
</evidence>
<dbReference type="InterPro" id="IPR055170">
    <property type="entry name" value="GFO_IDH_MocA-like_dom"/>
</dbReference>
<dbReference type="Gene3D" id="3.40.50.720">
    <property type="entry name" value="NAD(P)-binding Rossmann-like Domain"/>
    <property type="match status" value="1"/>
</dbReference>
<dbReference type="PANTHER" id="PTHR22604">
    <property type="entry name" value="OXIDOREDUCTASES"/>
    <property type="match status" value="1"/>
</dbReference>
<evidence type="ECO:0000256" key="7">
    <source>
        <dbReference type="ARBA" id="ARBA00042988"/>
    </source>
</evidence>
<keyword evidence="14" id="KW-1185">Reference proteome</keyword>
<dbReference type="EC" id="1.1.1.179" evidence="4"/>
<dbReference type="AlphaFoldDB" id="A0A811KWT9"/>
<dbReference type="InterPro" id="IPR036291">
    <property type="entry name" value="NAD(P)-bd_dom_sf"/>
</dbReference>
<dbReference type="InterPro" id="IPR050984">
    <property type="entry name" value="Gfo/Idh/MocA_domain"/>
</dbReference>
<accession>A0A811KWT9</accession>
<evidence type="ECO:0000313" key="14">
    <source>
        <dbReference type="Proteomes" id="UP000614601"/>
    </source>
</evidence>
<evidence type="ECO:0000256" key="5">
    <source>
        <dbReference type="ARBA" id="ARBA00040603"/>
    </source>
</evidence>
<dbReference type="Gene3D" id="3.30.360.10">
    <property type="entry name" value="Dihydrodipicolinate Reductase, domain 2"/>
    <property type="match status" value="1"/>
</dbReference>